<keyword evidence="1" id="KW-0862">Zinc</keyword>
<feature type="region of interest" description="Disordered" evidence="3">
    <location>
        <begin position="423"/>
        <end position="448"/>
    </location>
</feature>
<dbReference type="EMBL" id="JAUHHV010000005">
    <property type="protein sequence ID" value="KAK1424251.1"/>
    <property type="molecule type" value="Genomic_DNA"/>
</dbReference>
<dbReference type="SUPFAM" id="SSF57756">
    <property type="entry name" value="Retrovirus zinc finger-like domains"/>
    <property type="match status" value="1"/>
</dbReference>
<keyword evidence="1" id="KW-0479">Metal-binding</keyword>
<comment type="caution">
    <text evidence="5">The sequence shown here is derived from an EMBL/GenBank/DDBJ whole genome shotgun (WGS) entry which is preliminary data.</text>
</comment>
<reference evidence="5" key="1">
    <citation type="journal article" date="2023" name="bioRxiv">
        <title>Improved chromosome-level genome assembly for marigold (Tagetes erecta).</title>
        <authorList>
            <person name="Jiang F."/>
            <person name="Yuan L."/>
            <person name="Wang S."/>
            <person name="Wang H."/>
            <person name="Xu D."/>
            <person name="Wang A."/>
            <person name="Fan W."/>
        </authorList>
    </citation>
    <scope>NUCLEOTIDE SEQUENCE</scope>
    <source>
        <strain evidence="5">WSJ</strain>
        <tissue evidence="5">Leaf</tissue>
    </source>
</reference>
<dbReference type="InterPro" id="IPR036875">
    <property type="entry name" value="Znf_CCHC_sf"/>
</dbReference>
<gene>
    <name evidence="5" type="ORF">QVD17_19575</name>
</gene>
<feature type="compositionally biased region" description="Low complexity" evidence="3">
    <location>
        <begin position="553"/>
        <end position="563"/>
    </location>
</feature>
<feature type="domain" description="CCHC-type" evidence="4">
    <location>
        <begin position="402"/>
        <end position="417"/>
    </location>
</feature>
<evidence type="ECO:0000313" key="5">
    <source>
        <dbReference type="EMBL" id="KAK1424251.1"/>
    </source>
</evidence>
<evidence type="ECO:0000256" key="1">
    <source>
        <dbReference type="PROSITE-ProRule" id="PRU00047"/>
    </source>
</evidence>
<evidence type="ECO:0000256" key="3">
    <source>
        <dbReference type="SAM" id="MobiDB-lite"/>
    </source>
</evidence>
<dbReference type="AlphaFoldDB" id="A0AAD8KMX3"/>
<evidence type="ECO:0000259" key="4">
    <source>
        <dbReference type="PROSITE" id="PS50158"/>
    </source>
</evidence>
<keyword evidence="1" id="KW-0863">Zinc-finger</keyword>
<feature type="compositionally biased region" description="Low complexity" evidence="3">
    <location>
        <begin position="427"/>
        <end position="448"/>
    </location>
</feature>
<feature type="region of interest" description="Disordered" evidence="3">
    <location>
        <begin position="274"/>
        <end position="307"/>
    </location>
</feature>
<dbReference type="InterPro" id="IPR001878">
    <property type="entry name" value="Znf_CCHC"/>
</dbReference>
<name>A0AAD8KMX3_TARER</name>
<evidence type="ECO:0000256" key="2">
    <source>
        <dbReference type="SAM" id="Coils"/>
    </source>
</evidence>
<proteinExistence type="predicted"/>
<keyword evidence="2" id="KW-0175">Coiled coil</keyword>
<feature type="compositionally biased region" description="Polar residues" evidence="3">
    <location>
        <begin position="287"/>
        <end position="307"/>
    </location>
</feature>
<dbReference type="Proteomes" id="UP001229421">
    <property type="component" value="Unassembled WGS sequence"/>
</dbReference>
<organism evidence="5 6">
    <name type="scientific">Tagetes erecta</name>
    <name type="common">African marigold</name>
    <dbReference type="NCBI Taxonomy" id="13708"/>
    <lineage>
        <taxon>Eukaryota</taxon>
        <taxon>Viridiplantae</taxon>
        <taxon>Streptophyta</taxon>
        <taxon>Embryophyta</taxon>
        <taxon>Tracheophyta</taxon>
        <taxon>Spermatophyta</taxon>
        <taxon>Magnoliopsida</taxon>
        <taxon>eudicotyledons</taxon>
        <taxon>Gunneridae</taxon>
        <taxon>Pentapetalae</taxon>
        <taxon>asterids</taxon>
        <taxon>campanulids</taxon>
        <taxon>Asterales</taxon>
        <taxon>Asteraceae</taxon>
        <taxon>Asteroideae</taxon>
        <taxon>Heliantheae alliance</taxon>
        <taxon>Tageteae</taxon>
        <taxon>Tagetes</taxon>
    </lineage>
</organism>
<evidence type="ECO:0000313" key="6">
    <source>
        <dbReference type="Proteomes" id="UP001229421"/>
    </source>
</evidence>
<dbReference type="GO" id="GO:0003676">
    <property type="term" value="F:nucleic acid binding"/>
    <property type="evidence" value="ECO:0007669"/>
    <property type="project" value="InterPro"/>
</dbReference>
<feature type="region of interest" description="Disordered" evidence="3">
    <location>
        <begin position="553"/>
        <end position="573"/>
    </location>
</feature>
<dbReference type="GO" id="GO:0008270">
    <property type="term" value="F:zinc ion binding"/>
    <property type="evidence" value="ECO:0007669"/>
    <property type="project" value="UniProtKB-KW"/>
</dbReference>
<dbReference type="Pfam" id="PF14223">
    <property type="entry name" value="Retrotran_gag_2"/>
    <property type="match status" value="1"/>
</dbReference>
<protein>
    <recommendedName>
        <fullName evidence="4">CCHC-type domain-containing protein</fullName>
    </recommendedName>
</protein>
<sequence length="821" mass="93659">MAPNDDSDNRVPRLVNRADFKNWTIRLKHHLCSIDNDLWKSIDKGPHIPTQTAPDSASTYTKDSTEPYLEDNLSAEDLRKVKNDSKAYSLMCKGLPLQVLSRLDTYQTGYTLFKALKSICEGGEQLRSLKKQKLKRQLELFEHIAGESVHQMINRFVHLTTKMTNAGAKTDLQDLNDRLLCALPSSWKHTVTLLKHTEKFPMDLDLLIAKIEEVEIDESSRNTDRTGSHAQYKYIVNPANTVENAFLAQDATKFEDEGDLFVGASFYTDSSYFPSSPTYSQPQSPPKTQAQSQNVKPQSENQSSNVQAKVKDVMNILLQDDETKTAFTAFMASFQAYQGSHLSQMDVVLQDLFEMDPDDVEEMDLNWQMVMVAYRTQKHAYVNRSYKPHANKTVGFDKSKARCFNCNCYGHFSRECKAPKNRNYNDQASSSNQGQDQNSQQSSSYQSRNQRFFQKPYQSLPMPELKDEGKKPEDQTKALVVSVKDGYDWSAYAEQFTSDLTSSLALVCEIEEDWSEEGDIRVIDTVSEDSEEYDWSAKSDPVEESESEIALMATASESSSSTEQPKVSNDLPPNYVPLPADVKERLCSEQCIQQVEHYRTHSFKIGDKLSKHEKIHEQLKIDHKISDEMILSLKESWNKTLKELELVTKQLEEMTKNFEQEKVAHAVTQVELTKVKSCKTMVKQLISERGNKTKTGLGFTHEPMPNSIIQTLPENFNEFDHSPENERKFKEFQISKSESEGSEVLIESLKVEDGVITEADDEASNKSEPVLIQLVEYPELNPKSETVKEEGEFSGYNDPEYIRWKKEQKAQVADQLIKSKK</sequence>
<feature type="coiled-coil region" evidence="2">
    <location>
        <begin position="634"/>
        <end position="664"/>
    </location>
</feature>
<keyword evidence="6" id="KW-1185">Reference proteome</keyword>
<accession>A0AAD8KMX3</accession>
<dbReference type="PROSITE" id="PS50158">
    <property type="entry name" value="ZF_CCHC"/>
    <property type="match status" value="1"/>
</dbReference>